<gene>
    <name evidence="1" type="ORF">B9Q03_13180</name>
</gene>
<comment type="caution">
    <text evidence="1">The sequence shown here is derived from an EMBL/GenBank/DDBJ whole genome shotgun (WGS) entry which is preliminary data.</text>
</comment>
<reference evidence="1 2" key="1">
    <citation type="submission" date="2017-04" db="EMBL/GenBank/DDBJ databases">
        <title>Novel microbial lineages endemic to geothermal iron-oxide mats fill important gaps in the evolutionary history of Archaea.</title>
        <authorList>
            <person name="Jay Z.J."/>
            <person name="Beam J.P."/>
            <person name="Dlakic M."/>
            <person name="Rusch D.B."/>
            <person name="Kozubal M.A."/>
            <person name="Inskeep W.P."/>
        </authorList>
    </citation>
    <scope>NUCLEOTIDE SEQUENCE [LARGE SCALE GENOMIC DNA]</scope>
    <source>
        <strain evidence="1">OSP_D</strain>
    </source>
</reference>
<accession>A0A2R6ACQ0</accession>
<dbReference type="EMBL" id="NEXE01000293">
    <property type="protein sequence ID" value="PSN84182.1"/>
    <property type="molecule type" value="Genomic_DNA"/>
</dbReference>
<organism evidence="1 2">
    <name type="scientific">Candidatus Marsarchaeota G2 archaeon OSP_D</name>
    <dbReference type="NCBI Taxonomy" id="1978157"/>
    <lineage>
        <taxon>Archaea</taxon>
        <taxon>Candidatus Marsarchaeota</taxon>
        <taxon>Candidatus Marsarchaeota group 2</taxon>
    </lineage>
</organism>
<evidence type="ECO:0000313" key="2">
    <source>
        <dbReference type="Proteomes" id="UP000240322"/>
    </source>
</evidence>
<sequence>MVEFKLRVGSGSTKSGSKWFRASVLGAYLPDGSFVKLEPKEKDWYRSSTKLYADATFEAPVGSVVKYYEASEKGVEVSYLLVTENGLEPLQEERVKEELGEAGGHKIYSFKNIIRLPSGKTIEEEWDSVFVEGVPSDAFSGLKRSELEALKKRLEEAAPLTLDRAVFTTFVFKPTRRLSDEEFRELSSVFRYDTEVGEGGKQSAVFAVNLAELTAEGRERALTLVKKYAGEGAAAELERALKEWSDLIRKKDEERSLVEQKKEILSKALGARVVAYTYETGYLGRGQEVEEPRFRVRLEKLGEDKFKEFAEKYEYSLGEFVVRFDQIPDAVKEMVEKGLIDRKLLEKAERAAEWRRKEKERKERVKEILSEALGVKVESFRLIEDSHPPYFKVRTERLGDEKFREFAKKYEYSYGEFTVEAHKILEAVRRMAEEGLIPREVAEAAHGRFEELAE</sequence>
<feature type="non-terminal residue" evidence="1">
    <location>
        <position position="454"/>
    </location>
</feature>
<evidence type="ECO:0000313" key="1">
    <source>
        <dbReference type="EMBL" id="PSN84182.1"/>
    </source>
</evidence>
<name>A0A2R6ACQ0_9ARCH</name>
<protein>
    <submittedName>
        <fullName evidence="1">Uncharacterized protein</fullName>
    </submittedName>
</protein>
<proteinExistence type="predicted"/>
<dbReference type="AlphaFoldDB" id="A0A2R6ACQ0"/>
<dbReference type="Proteomes" id="UP000240322">
    <property type="component" value="Unassembled WGS sequence"/>
</dbReference>